<protein>
    <submittedName>
        <fullName evidence="4">GNAT family acetyltransferase</fullName>
        <ecNumber evidence="4">2.3.1.-</ecNumber>
    </submittedName>
</protein>
<dbReference type="OrthoDB" id="1821130at2"/>
<evidence type="ECO:0000256" key="1">
    <source>
        <dbReference type="ARBA" id="ARBA00022679"/>
    </source>
</evidence>
<dbReference type="AlphaFoldDB" id="A0A4R5MCH0"/>
<dbReference type="Pfam" id="PF00583">
    <property type="entry name" value="Acetyltransf_1"/>
    <property type="match status" value="1"/>
</dbReference>
<dbReference type="InterPro" id="IPR016181">
    <property type="entry name" value="Acyl_CoA_acyltransferase"/>
</dbReference>
<keyword evidence="2 4" id="KW-0012">Acyltransferase</keyword>
<evidence type="ECO:0000256" key="2">
    <source>
        <dbReference type="ARBA" id="ARBA00023315"/>
    </source>
</evidence>
<keyword evidence="1 4" id="KW-0808">Transferase</keyword>
<feature type="domain" description="N-acetyltransferase" evidence="3">
    <location>
        <begin position="13"/>
        <end position="166"/>
    </location>
</feature>
<comment type="caution">
    <text evidence="4">The sequence shown here is derived from an EMBL/GenBank/DDBJ whole genome shotgun (WGS) entry which is preliminary data.</text>
</comment>
<name>A0A4R5MCH0_9BURK</name>
<dbReference type="CDD" id="cd04301">
    <property type="entry name" value="NAT_SF"/>
    <property type="match status" value="1"/>
</dbReference>
<dbReference type="InterPro" id="IPR000182">
    <property type="entry name" value="GNAT_dom"/>
</dbReference>
<dbReference type="InterPro" id="IPR050832">
    <property type="entry name" value="Bact_Acetyltransf"/>
</dbReference>
<dbReference type="GO" id="GO:0016747">
    <property type="term" value="F:acyltransferase activity, transferring groups other than amino-acyl groups"/>
    <property type="evidence" value="ECO:0007669"/>
    <property type="project" value="InterPro"/>
</dbReference>
<dbReference type="PANTHER" id="PTHR43877:SF2">
    <property type="entry name" value="AMINOALKYLPHOSPHONATE N-ACETYLTRANSFERASE-RELATED"/>
    <property type="match status" value="1"/>
</dbReference>
<keyword evidence="5" id="KW-1185">Reference proteome</keyword>
<sequence length="166" mass="18117">MRCKHAKRRSVSISIRTFTVADTDAVLALWLEAFPEYGDASRPQRDPRRSIANKLGTQPELFFVAVRDEDGEGGAVVGTVMAGYDGHRGWLYSLAVARDARRLGVGTRLVRHAEHALSAMGCPKLNLQVLSNKPDVLAFYDALGYRADAVVSLGKRLSTQESEASA</sequence>
<dbReference type="Gene3D" id="3.40.630.30">
    <property type="match status" value="1"/>
</dbReference>
<dbReference type="PANTHER" id="PTHR43877">
    <property type="entry name" value="AMINOALKYLPHOSPHONATE N-ACETYLTRANSFERASE-RELATED-RELATED"/>
    <property type="match status" value="1"/>
</dbReference>
<evidence type="ECO:0000313" key="4">
    <source>
        <dbReference type="EMBL" id="TDG24646.1"/>
    </source>
</evidence>
<dbReference type="EC" id="2.3.1.-" evidence="4"/>
<evidence type="ECO:0000313" key="5">
    <source>
        <dbReference type="Proteomes" id="UP000295722"/>
    </source>
</evidence>
<evidence type="ECO:0000259" key="3">
    <source>
        <dbReference type="PROSITE" id="PS51186"/>
    </source>
</evidence>
<dbReference type="PROSITE" id="PS51186">
    <property type="entry name" value="GNAT"/>
    <property type="match status" value="1"/>
</dbReference>
<proteinExistence type="predicted"/>
<accession>A0A4R5MCH0</accession>
<dbReference type="Proteomes" id="UP000295722">
    <property type="component" value="Unassembled WGS sequence"/>
</dbReference>
<organism evidence="4 5">
    <name type="scientific">Paraburkholderia silviterrae</name>
    <dbReference type="NCBI Taxonomy" id="2528715"/>
    <lineage>
        <taxon>Bacteria</taxon>
        <taxon>Pseudomonadati</taxon>
        <taxon>Pseudomonadota</taxon>
        <taxon>Betaproteobacteria</taxon>
        <taxon>Burkholderiales</taxon>
        <taxon>Burkholderiaceae</taxon>
        <taxon>Paraburkholderia</taxon>
    </lineage>
</organism>
<gene>
    <name evidence="4" type="ORF">EYW47_08830</name>
</gene>
<dbReference type="EMBL" id="SMRP01000003">
    <property type="protein sequence ID" value="TDG24646.1"/>
    <property type="molecule type" value="Genomic_DNA"/>
</dbReference>
<dbReference type="NCBIfam" id="NF002959">
    <property type="entry name" value="PRK03624.1"/>
    <property type="match status" value="1"/>
</dbReference>
<dbReference type="SUPFAM" id="SSF55729">
    <property type="entry name" value="Acyl-CoA N-acyltransferases (Nat)"/>
    <property type="match status" value="1"/>
</dbReference>
<reference evidence="4 5" key="1">
    <citation type="submission" date="2019-03" db="EMBL/GenBank/DDBJ databases">
        <title>Paraburkholderia sp. 4M-K11, isolated from subtropical forest soil.</title>
        <authorList>
            <person name="Gao Z.-H."/>
            <person name="Qiu L.-H."/>
        </authorList>
    </citation>
    <scope>NUCLEOTIDE SEQUENCE [LARGE SCALE GENOMIC DNA]</scope>
    <source>
        <strain evidence="4 5">4M-K11</strain>
    </source>
</reference>